<dbReference type="GO" id="GO:0005886">
    <property type="term" value="C:plasma membrane"/>
    <property type="evidence" value="ECO:0007669"/>
    <property type="project" value="UniProtKB-SubCell"/>
</dbReference>
<comment type="caution">
    <text evidence="7">The sequence shown here is derived from an EMBL/GenBank/DDBJ whole genome shotgun (WGS) entry which is preliminary data.</text>
</comment>
<evidence type="ECO:0000256" key="3">
    <source>
        <dbReference type="ARBA" id="ARBA00022989"/>
    </source>
</evidence>
<dbReference type="InterPro" id="IPR045863">
    <property type="entry name" value="CorA_TM1_TM2"/>
</dbReference>
<name>A0AAI9V5C4_9PEZI</name>
<feature type="region of interest" description="Disordered" evidence="5">
    <location>
        <begin position="355"/>
        <end position="379"/>
    </location>
</feature>
<evidence type="ECO:0000313" key="7">
    <source>
        <dbReference type="EMBL" id="KAK1467971.1"/>
    </source>
</evidence>
<dbReference type="EMBL" id="MPDP01000255">
    <property type="protein sequence ID" value="KAK1467971.1"/>
    <property type="molecule type" value="Genomic_DNA"/>
</dbReference>
<feature type="compositionally biased region" description="Low complexity" evidence="5">
    <location>
        <begin position="72"/>
        <end position="87"/>
    </location>
</feature>
<dbReference type="SUPFAM" id="SSF144083">
    <property type="entry name" value="Magnesium transport protein CorA, transmembrane region"/>
    <property type="match status" value="1"/>
</dbReference>
<feature type="region of interest" description="Disordered" evidence="5">
    <location>
        <begin position="1"/>
        <end position="87"/>
    </location>
</feature>
<gene>
    <name evidence="7" type="ORF">CCUS01_06929</name>
</gene>
<protein>
    <recommendedName>
        <fullName evidence="9">Mg2+ transporter</fullName>
    </recommendedName>
</protein>
<sequence length="1398" mass="157252">MSQYEPSPQPRRRGGQSLFPYSNSSRASAQSLRSQYSSREAQTAHLVQLIEEFRKGDPIYEPVPPTPPPRAPGRQGSQRSQRSRRVVSPFVRFQSPLERFTSSPLERFTSPLESYAPRRRAKTPLSVPVVYDMPATGNTNTQQQKNIVFPAAIPEEAQMQTRQQSPPQEPEIVPVPSIIANEGTESDEQSFDLDGFPMPPDFTGQEYLTPVEEVEDWVDLEETSGKVYAFDPARSSSDPARDDDGSDLDIPFSDDSTLRGEEPPLSTALHVYQSMYTGEGVLGGVHSAALDVVYDTKRRRQSLFRWLHVQQDMMNFDEFTNEISRALSESEQNDIRKLLSDVRKNYSKTIRTSRDTTVKHMEPSHLELPLQRGGDQAKGSATGKRSVTWLCIPYFSLEEYSGILATGNPGAYPPLTLLQLAFSRNSQKRDMLQATRQIGNGGKDMCFHIRQLWCIVLDNSLLITCGSMYEEALRGETVTMTSEPARDPTLGADTGRILIQHGESVMWSFPLEECRTWFAFIAHFADFWPKAVRFHFNGRLLTETRWWKVLQFARTSRRNVVISMETCTPPQLPPSGILRPIKQGLSCNVGQSSGGLQLPRSSAGNRMSFPPGQSNKTNEMFHVFSWAEARSPSPMEGPNFIVLQKQLSEVEEFLTAETNGPDRRAYLEAEMSTRNEVFEYLEQQGAQMQDTKKLWKKQDYDERVDIFNAADSLFRFFLPPLFDGPTTERFWGAVMNLVRISQPETTEGESHPNNLDKTRCEAVYANAPTVRKALRQMALPVIAFKSILSHAEPTDRVDIDVPLELIRAWLHLVMGLIYASHETHMWEDHLEVADMLVKNGMKHMMERLSSLNLLERSSVLPLEVVSLISYGLLSNTSGKYAGITDTYSEYLRSLENEIANGQSDISYQQRINFLRQELSVINRAIAAQNSVFSSILASRQEGSSAAAKLHRSARTQVAAANYREAASLKPHLRMGRSSGRHGDGDDEDVQVLLEPMVMAASAKVSDFYKLPSTDAAGFRDLLAAECTQLLERRSKDFEEYAEQADVLEQTNLNNAAVTKDRQEQAIYAFTIVTIIFLPLSAVSSVFGMNSSDIRDMEAGQWLYWATAIPVTILTIVLGLWWMGEIGHLVDWVLRKVRGDDRLGTKFPASSYSGEDMPEKPSYQQHAGIEVINAPRAVYSRPMLAKQSFTRRLDRRRSQRTHVKDWAASLAPAGWGRSMDWGWVLAHRLGIVGWAPNGDLRPASPSATRLPAYTHRKVVSCPAEGGSRSERYVASFAARRTEPDTDATLGRGKKKEGWDEKDNGAETGGPRWPRYGRDGGRAENSKDGSVLEDSPVVVWHPQPVGIWGRAIDDRAAERHARRHDIYDNILGIFNFPSYGQDQVPDAVKQCRVRRVQLEM</sequence>
<dbReference type="Proteomes" id="UP001239213">
    <property type="component" value="Unassembled WGS sequence"/>
</dbReference>
<reference evidence="7" key="1">
    <citation type="submission" date="2016-11" db="EMBL/GenBank/DDBJ databases">
        <title>The genome sequence of Colletotrichum cuscutae.</title>
        <authorList>
            <person name="Baroncelli R."/>
        </authorList>
    </citation>
    <scope>NUCLEOTIDE SEQUENCE</scope>
    <source>
        <strain evidence="7">IMI 304802</strain>
    </source>
</reference>
<feature type="compositionally biased region" description="Low complexity" evidence="5">
    <location>
        <begin position="21"/>
        <end position="38"/>
    </location>
</feature>
<evidence type="ECO:0000256" key="5">
    <source>
        <dbReference type="SAM" id="MobiDB-lite"/>
    </source>
</evidence>
<accession>A0AAI9V5C4</accession>
<dbReference type="GO" id="GO:0000287">
    <property type="term" value="F:magnesium ion binding"/>
    <property type="evidence" value="ECO:0007669"/>
    <property type="project" value="TreeGrafter"/>
</dbReference>
<proteinExistence type="predicted"/>
<evidence type="ECO:0000256" key="2">
    <source>
        <dbReference type="ARBA" id="ARBA00022692"/>
    </source>
</evidence>
<feature type="region of interest" description="Disordered" evidence="5">
    <location>
        <begin position="1277"/>
        <end position="1328"/>
    </location>
</feature>
<feature type="region of interest" description="Disordered" evidence="5">
    <location>
        <begin position="229"/>
        <end position="263"/>
    </location>
</feature>
<dbReference type="PANTHER" id="PTHR46494">
    <property type="entry name" value="CORA FAMILY METAL ION TRANSPORTER (EUROFUNG)"/>
    <property type="match status" value="1"/>
</dbReference>
<dbReference type="InterPro" id="IPR002523">
    <property type="entry name" value="MgTranspt_CorA/ZnTranspt_ZntB"/>
</dbReference>
<keyword evidence="3 6" id="KW-1133">Transmembrane helix</keyword>
<evidence type="ECO:0000313" key="8">
    <source>
        <dbReference type="Proteomes" id="UP001239213"/>
    </source>
</evidence>
<dbReference type="GO" id="GO:0015087">
    <property type="term" value="F:cobalt ion transmembrane transporter activity"/>
    <property type="evidence" value="ECO:0007669"/>
    <property type="project" value="TreeGrafter"/>
</dbReference>
<evidence type="ECO:0000256" key="6">
    <source>
        <dbReference type="SAM" id="Phobius"/>
    </source>
</evidence>
<organism evidence="7 8">
    <name type="scientific">Colletotrichum cuscutae</name>
    <dbReference type="NCBI Taxonomy" id="1209917"/>
    <lineage>
        <taxon>Eukaryota</taxon>
        <taxon>Fungi</taxon>
        <taxon>Dikarya</taxon>
        <taxon>Ascomycota</taxon>
        <taxon>Pezizomycotina</taxon>
        <taxon>Sordariomycetes</taxon>
        <taxon>Hypocreomycetidae</taxon>
        <taxon>Glomerellales</taxon>
        <taxon>Glomerellaceae</taxon>
        <taxon>Colletotrichum</taxon>
        <taxon>Colletotrichum acutatum species complex</taxon>
    </lineage>
</organism>
<dbReference type="GO" id="GO:0050897">
    <property type="term" value="F:cobalt ion binding"/>
    <property type="evidence" value="ECO:0007669"/>
    <property type="project" value="TreeGrafter"/>
</dbReference>
<keyword evidence="2 6" id="KW-0812">Transmembrane</keyword>
<feature type="transmembrane region" description="Helical" evidence="6">
    <location>
        <begin position="1066"/>
        <end position="1089"/>
    </location>
</feature>
<evidence type="ECO:0000256" key="1">
    <source>
        <dbReference type="ARBA" id="ARBA00004651"/>
    </source>
</evidence>
<evidence type="ECO:0008006" key="9">
    <source>
        <dbReference type="Google" id="ProtNLM"/>
    </source>
</evidence>
<keyword evidence="4 6" id="KW-0472">Membrane</keyword>
<keyword evidence="8" id="KW-1185">Reference proteome</keyword>
<feature type="compositionally biased region" description="Basic and acidic residues" evidence="5">
    <location>
        <begin position="1314"/>
        <end position="1325"/>
    </location>
</feature>
<dbReference type="PANTHER" id="PTHR46494:SF3">
    <property type="entry name" value="ZINC TRANSPORT PROTEIN ZNTB"/>
    <property type="match status" value="1"/>
</dbReference>
<evidence type="ECO:0000256" key="4">
    <source>
        <dbReference type="ARBA" id="ARBA00023136"/>
    </source>
</evidence>
<feature type="compositionally biased region" description="Basic and acidic residues" evidence="5">
    <location>
        <begin position="355"/>
        <end position="365"/>
    </location>
</feature>
<comment type="subcellular location">
    <subcellularLocation>
        <location evidence="1">Cell membrane</location>
        <topology evidence="1">Multi-pass membrane protein</topology>
    </subcellularLocation>
</comment>
<dbReference type="GO" id="GO:0015095">
    <property type="term" value="F:magnesium ion transmembrane transporter activity"/>
    <property type="evidence" value="ECO:0007669"/>
    <property type="project" value="TreeGrafter"/>
</dbReference>
<dbReference type="Pfam" id="PF01544">
    <property type="entry name" value="CorA"/>
    <property type="match status" value="1"/>
</dbReference>
<feature type="compositionally biased region" description="Basic and acidic residues" evidence="5">
    <location>
        <begin position="1294"/>
        <end position="1303"/>
    </location>
</feature>
<feature type="compositionally biased region" description="Pro residues" evidence="5">
    <location>
        <begin position="61"/>
        <end position="71"/>
    </location>
</feature>
<dbReference type="Gene3D" id="1.20.58.340">
    <property type="entry name" value="Magnesium transport protein CorA, transmembrane region"/>
    <property type="match status" value="2"/>
</dbReference>
<feature type="transmembrane region" description="Helical" evidence="6">
    <location>
        <begin position="1101"/>
        <end position="1122"/>
    </location>
</feature>